<keyword evidence="1" id="KW-0479">Metal-binding</keyword>
<dbReference type="GO" id="GO:0005634">
    <property type="term" value="C:nucleus"/>
    <property type="evidence" value="ECO:0007669"/>
    <property type="project" value="TreeGrafter"/>
</dbReference>
<organism evidence="5 6">
    <name type="scientific">Polyplosphaeria fusca</name>
    <dbReference type="NCBI Taxonomy" id="682080"/>
    <lineage>
        <taxon>Eukaryota</taxon>
        <taxon>Fungi</taxon>
        <taxon>Dikarya</taxon>
        <taxon>Ascomycota</taxon>
        <taxon>Pezizomycotina</taxon>
        <taxon>Dothideomycetes</taxon>
        <taxon>Pleosporomycetidae</taxon>
        <taxon>Pleosporales</taxon>
        <taxon>Tetraplosphaeriaceae</taxon>
        <taxon>Polyplosphaeria</taxon>
    </lineage>
</organism>
<evidence type="ECO:0000259" key="4">
    <source>
        <dbReference type="PROSITE" id="PS50280"/>
    </source>
</evidence>
<dbReference type="SUPFAM" id="SSF82199">
    <property type="entry name" value="SET domain"/>
    <property type="match status" value="1"/>
</dbReference>
<dbReference type="InterPro" id="IPR046341">
    <property type="entry name" value="SET_dom_sf"/>
</dbReference>
<gene>
    <name evidence="5" type="ORF">EJ04DRAFT_507161</name>
</gene>
<dbReference type="InterPro" id="IPR002893">
    <property type="entry name" value="Znf_MYND"/>
</dbReference>
<comment type="caution">
    <text evidence="5">The sequence shown here is derived from an EMBL/GenBank/DDBJ whole genome shotgun (WGS) entry which is preliminary data.</text>
</comment>
<dbReference type="Gene3D" id="2.170.270.10">
    <property type="entry name" value="SET domain"/>
    <property type="match status" value="1"/>
</dbReference>
<name>A0A9P4RDS9_9PLEO</name>
<dbReference type="Gene3D" id="6.10.140.2220">
    <property type="match status" value="1"/>
</dbReference>
<dbReference type="GO" id="GO:0008270">
    <property type="term" value="F:zinc ion binding"/>
    <property type="evidence" value="ECO:0007669"/>
    <property type="project" value="UniProtKB-KW"/>
</dbReference>
<keyword evidence="6" id="KW-1185">Reference proteome</keyword>
<keyword evidence="3" id="KW-0862">Zinc</keyword>
<dbReference type="EMBL" id="ML996097">
    <property type="protein sequence ID" value="KAF2741336.1"/>
    <property type="molecule type" value="Genomic_DNA"/>
</dbReference>
<dbReference type="OrthoDB" id="438641at2759"/>
<evidence type="ECO:0000256" key="3">
    <source>
        <dbReference type="ARBA" id="ARBA00022833"/>
    </source>
</evidence>
<evidence type="ECO:0000313" key="6">
    <source>
        <dbReference type="Proteomes" id="UP000799444"/>
    </source>
</evidence>
<dbReference type="InterPro" id="IPR050869">
    <property type="entry name" value="H3K4_H4K5_MeTrfase"/>
</dbReference>
<dbReference type="PANTHER" id="PTHR12197:SF273">
    <property type="entry name" value="MYND-TYPE ZINC FINGER PROTEIN SAMB"/>
    <property type="match status" value="1"/>
</dbReference>
<proteinExistence type="predicted"/>
<sequence length="579" mass="64667">MAISNGISGLRQKLSALADLQCAVHREPYSVALRLNLAQAYRDLGYPDLGAGEAYKALLLVDEITDEGEYYDAALDSARADVMSNRAADNARNMRRHHQSSNEVTCYCQEMLELKKSTGDKEDEEDEEKTTKLARTCWSISAYTLLIPGLIDCGCLRSAHDLNSRAQITFANIAIFGAYKDTLETRLQSYFKCSIDRLREIDVQHYPEKGFVRRELYPWNDHEPDRFSSTNLLFLNKGLAAVAPKLEVKAVDLPVLTSDNETSTESSLQNTVPPSVTQLGVFAKEDIEPGEVILCEKSLLTAVSRLHDTYCDACSATLPRGNVEAGHIAVCEECDSAFFCSAECHDLAQENYHPAICGVSIEQKVSASEAADMLYSLLLVRALALAETRKQHPLQLKEVRYIWGDYHGLDLEKQCKSDSDPFCSVPQTLPFSFDSNVLFPIHIMEKMDINIFEQSHQYDTWIFNTLYAKFRGTASAQQGAGGWPETGAVHPLWCLANHSCDPNVAWEWQGSMKFWARESLVDWKGRNASIVPGLRSGDEVLGHYCDIRLPVKERREWAVGALGGDCMCPRCVWEASSNS</sequence>
<evidence type="ECO:0000256" key="1">
    <source>
        <dbReference type="ARBA" id="ARBA00022723"/>
    </source>
</evidence>
<dbReference type="PROSITE" id="PS50280">
    <property type="entry name" value="SET"/>
    <property type="match status" value="1"/>
</dbReference>
<keyword evidence="2" id="KW-0863">Zinc-finger</keyword>
<dbReference type="PANTHER" id="PTHR12197">
    <property type="entry name" value="HISTONE-LYSINE N-METHYLTRANSFERASE SMYD"/>
    <property type="match status" value="1"/>
</dbReference>
<evidence type="ECO:0000256" key="2">
    <source>
        <dbReference type="ARBA" id="ARBA00022771"/>
    </source>
</evidence>
<dbReference type="InterPro" id="IPR001214">
    <property type="entry name" value="SET_dom"/>
</dbReference>
<dbReference type="PROSITE" id="PS01360">
    <property type="entry name" value="ZF_MYND_1"/>
    <property type="match status" value="1"/>
</dbReference>
<dbReference type="Gene3D" id="1.10.220.160">
    <property type="match status" value="1"/>
</dbReference>
<dbReference type="AlphaFoldDB" id="A0A9P4RDS9"/>
<reference evidence="5" key="1">
    <citation type="journal article" date="2020" name="Stud. Mycol.">
        <title>101 Dothideomycetes genomes: a test case for predicting lifestyles and emergence of pathogens.</title>
        <authorList>
            <person name="Haridas S."/>
            <person name="Albert R."/>
            <person name="Binder M."/>
            <person name="Bloem J."/>
            <person name="Labutti K."/>
            <person name="Salamov A."/>
            <person name="Andreopoulos B."/>
            <person name="Baker S."/>
            <person name="Barry K."/>
            <person name="Bills G."/>
            <person name="Bluhm B."/>
            <person name="Cannon C."/>
            <person name="Castanera R."/>
            <person name="Culley D."/>
            <person name="Daum C."/>
            <person name="Ezra D."/>
            <person name="Gonzalez J."/>
            <person name="Henrissat B."/>
            <person name="Kuo A."/>
            <person name="Liang C."/>
            <person name="Lipzen A."/>
            <person name="Lutzoni F."/>
            <person name="Magnuson J."/>
            <person name="Mondo S."/>
            <person name="Nolan M."/>
            <person name="Ohm R."/>
            <person name="Pangilinan J."/>
            <person name="Park H.-J."/>
            <person name="Ramirez L."/>
            <person name="Alfaro M."/>
            <person name="Sun H."/>
            <person name="Tritt A."/>
            <person name="Yoshinaga Y."/>
            <person name="Zwiers L.-H."/>
            <person name="Turgeon B."/>
            <person name="Goodwin S."/>
            <person name="Spatafora J."/>
            <person name="Crous P."/>
            <person name="Grigoriev I."/>
        </authorList>
    </citation>
    <scope>NUCLEOTIDE SEQUENCE</scope>
    <source>
        <strain evidence="5">CBS 125425</strain>
    </source>
</reference>
<dbReference type="Pfam" id="PF00856">
    <property type="entry name" value="SET"/>
    <property type="match status" value="1"/>
</dbReference>
<dbReference type="Proteomes" id="UP000799444">
    <property type="component" value="Unassembled WGS sequence"/>
</dbReference>
<evidence type="ECO:0000313" key="5">
    <source>
        <dbReference type="EMBL" id="KAF2741336.1"/>
    </source>
</evidence>
<feature type="domain" description="SET" evidence="4">
    <location>
        <begin position="244"/>
        <end position="545"/>
    </location>
</feature>
<protein>
    <recommendedName>
        <fullName evidence="4">SET domain-containing protein</fullName>
    </recommendedName>
</protein>
<accession>A0A9P4RDS9</accession>